<evidence type="ECO:0000256" key="1">
    <source>
        <dbReference type="SAM" id="MobiDB-lite"/>
    </source>
</evidence>
<dbReference type="Proteomes" id="UP000765509">
    <property type="component" value="Unassembled WGS sequence"/>
</dbReference>
<feature type="compositionally biased region" description="Pro residues" evidence="1">
    <location>
        <begin position="265"/>
        <end position="286"/>
    </location>
</feature>
<feature type="compositionally biased region" description="Polar residues" evidence="1">
    <location>
        <begin position="309"/>
        <end position="320"/>
    </location>
</feature>
<evidence type="ECO:0000313" key="2">
    <source>
        <dbReference type="EMBL" id="MBW0588456.1"/>
    </source>
</evidence>
<dbReference type="AlphaFoldDB" id="A0A9Q3Q7F6"/>
<feature type="compositionally biased region" description="Pro residues" evidence="1">
    <location>
        <begin position="191"/>
        <end position="203"/>
    </location>
</feature>
<proteinExistence type="predicted"/>
<name>A0A9Q3Q7F6_9BASI</name>
<feature type="region of interest" description="Disordered" evidence="1">
    <location>
        <begin position="155"/>
        <end position="220"/>
    </location>
</feature>
<keyword evidence="3" id="KW-1185">Reference proteome</keyword>
<feature type="region of interest" description="Disordered" evidence="1">
    <location>
        <begin position="264"/>
        <end position="320"/>
    </location>
</feature>
<reference evidence="2" key="1">
    <citation type="submission" date="2021-03" db="EMBL/GenBank/DDBJ databases">
        <title>Draft genome sequence of rust myrtle Austropuccinia psidii MF-1, a brazilian biotype.</title>
        <authorList>
            <person name="Quecine M.C."/>
            <person name="Pachon D.M.R."/>
            <person name="Bonatelli M.L."/>
            <person name="Correr F.H."/>
            <person name="Franceschini L.M."/>
            <person name="Leite T.F."/>
            <person name="Margarido G.R.A."/>
            <person name="Almeida C.A."/>
            <person name="Ferrarezi J.A."/>
            <person name="Labate C.A."/>
        </authorList>
    </citation>
    <scope>NUCLEOTIDE SEQUENCE</scope>
    <source>
        <strain evidence="2">MF-1</strain>
    </source>
</reference>
<evidence type="ECO:0000313" key="3">
    <source>
        <dbReference type="Proteomes" id="UP000765509"/>
    </source>
</evidence>
<comment type="caution">
    <text evidence="2">The sequence shown here is derived from an EMBL/GenBank/DDBJ whole genome shotgun (WGS) entry which is preliminary data.</text>
</comment>
<sequence>MIVMLADKHTRNFHSLSAPSNHVARGVLAQDALSRTPLWSPMMKPYPSANGHWDPKQANRNDSGRLALSPQVLICPPLLLGHHPMVTSLLDRSKVIIWPMKDGDGKRTFELGPIVTMSCHRWDSNTKVSFLSPPYLICLQAIILTFFPLLIQQNPPHPPQQDSPVPSLPREQTPWRPTPGPKPSQTKEQPIPGPSPSSQPPEDIPACEPEPEVAPTQSTEEPFSKSALLFLHSSQLFLTFSLTISSSCRQSPLNHYHQQYARWIQPPPSHPVPPPPLQPRFPPSAPENPNAFSPLVQSPSHSHNEARQEFTNLQPTLMIP</sequence>
<protein>
    <submittedName>
        <fullName evidence="2">Uncharacterized protein</fullName>
    </submittedName>
</protein>
<dbReference type="EMBL" id="AVOT02130629">
    <property type="protein sequence ID" value="MBW0588456.1"/>
    <property type="molecule type" value="Genomic_DNA"/>
</dbReference>
<accession>A0A9Q3Q7F6</accession>
<gene>
    <name evidence="2" type="ORF">O181_128171</name>
</gene>
<organism evidence="2 3">
    <name type="scientific">Austropuccinia psidii MF-1</name>
    <dbReference type="NCBI Taxonomy" id="1389203"/>
    <lineage>
        <taxon>Eukaryota</taxon>
        <taxon>Fungi</taxon>
        <taxon>Dikarya</taxon>
        <taxon>Basidiomycota</taxon>
        <taxon>Pucciniomycotina</taxon>
        <taxon>Pucciniomycetes</taxon>
        <taxon>Pucciniales</taxon>
        <taxon>Sphaerophragmiaceae</taxon>
        <taxon>Austropuccinia</taxon>
    </lineage>
</organism>